<dbReference type="AlphaFoldDB" id="A0A2L0F7J5"/>
<dbReference type="EMBL" id="CP012673">
    <property type="protein sequence ID" value="AUX47574.1"/>
    <property type="molecule type" value="Genomic_DNA"/>
</dbReference>
<organism evidence="1 2">
    <name type="scientific">Sorangium cellulosum</name>
    <name type="common">Polyangium cellulosum</name>
    <dbReference type="NCBI Taxonomy" id="56"/>
    <lineage>
        <taxon>Bacteria</taxon>
        <taxon>Pseudomonadati</taxon>
        <taxon>Myxococcota</taxon>
        <taxon>Polyangia</taxon>
        <taxon>Polyangiales</taxon>
        <taxon>Polyangiaceae</taxon>
        <taxon>Sorangium</taxon>
    </lineage>
</organism>
<name>A0A2L0F7J5_SORCE</name>
<gene>
    <name evidence="1" type="ORF">SOCE26_090960</name>
</gene>
<proteinExistence type="predicted"/>
<reference evidence="1 2" key="1">
    <citation type="submission" date="2015-09" db="EMBL/GenBank/DDBJ databases">
        <title>Sorangium comparison.</title>
        <authorList>
            <person name="Zaburannyi N."/>
            <person name="Bunk B."/>
            <person name="Overmann J."/>
            <person name="Mueller R."/>
        </authorList>
    </citation>
    <scope>NUCLEOTIDE SEQUENCE [LARGE SCALE GENOMIC DNA]</scope>
    <source>
        <strain evidence="1 2">So ce26</strain>
    </source>
</reference>
<dbReference type="Proteomes" id="UP000238348">
    <property type="component" value="Chromosome"/>
</dbReference>
<sequence>MAVHQAGPEGAAAPSASLSRRCLRLMELPAGAMRWKLAAGCAGSQRAGGGALRVAEAYSWTAA</sequence>
<protein>
    <submittedName>
        <fullName evidence="1">Uncharacterized protein</fullName>
    </submittedName>
</protein>
<evidence type="ECO:0000313" key="2">
    <source>
        <dbReference type="Proteomes" id="UP000238348"/>
    </source>
</evidence>
<accession>A0A2L0F7J5</accession>
<evidence type="ECO:0000313" key="1">
    <source>
        <dbReference type="EMBL" id="AUX47574.1"/>
    </source>
</evidence>